<sequence>MARLPTGVSIVTTRHGGGADHGFTAGTVTSVSLDPPLVSVCVARDANCYPAFAAASSFVVSVAGPGQAALARLFATKRADKFAGGRFRRTGCGALAVDGARLVLECRVWARYAGGDHDILVGEVIGGEVGEGDALVFVDRVFGTIAS</sequence>
<keyword evidence="1" id="KW-0560">Oxidoreductase</keyword>
<dbReference type="SMART" id="SM00903">
    <property type="entry name" value="Flavin_Reduct"/>
    <property type="match status" value="1"/>
</dbReference>
<evidence type="ECO:0000259" key="2">
    <source>
        <dbReference type="SMART" id="SM00903"/>
    </source>
</evidence>
<reference evidence="3 4" key="1">
    <citation type="submission" date="2019-08" db="EMBL/GenBank/DDBJ databases">
        <title>Actinomadura sp. nov. CYP1-5 isolated from mountain soil.</title>
        <authorList>
            <person name="Songsumanus A."/>
            <person name="Kuncharoen N."/>
            <person name="Kudo T."/>
            <person name="Yuki M."/>
            <person name="Igarashi Y."/>
            <person name="Tanasupawat S."/>
        </authorList>
    </citation>
    <scope>NUCLEOTIDE SEQUENCE [LARGE SCALE GENOMIC DNA]</scope>
    <source>
        <strain evidence="3 4">JCM 14158</strain>
    </source>
</reference>
<evidence type="ECO:0000313" key="4">
    <source>
        <dbReference type="Proteomes" id="UP000323380"/>
    </source>
</evidence>
<dbReference type="InterPro" id="IPR012349">
    <property type="entry name" value="Split_barrel_FMN-bd"/>
</dbReference>
<name>A0A5D0NZ94_9ACTN</name>
<dbReference type="AlphaFoldDB" id="A0A5D0NZ94"/>
<dbReference type="GO" id="GO:0010181">
    <property type="term" value="F:FMN binding"/>
    <property type="evidence" value="ECO:0007669"/>
    <property type="project" value="InterPro"/>
</dbReference>
<gene>
    <name evidence="3" type="ORF">FXF69_01755</name>
</gene>
<dbReference type="SUPFAM" id="SSF50475">
    <property type="entry name" value="FMN-binding split barrel"/>
    <property type="match status" value="1"/>
</dbReference>
<dbReference type="GO" id="GO:0042602">
    <property type="term" value="F:riboflavin reductase (NADPH) activity"/>
    <property type="evidence" value="ECO:0007669"/>
    <property type="project" value="TreeGrafter"/>
</dbReference>
<dbReference type="Proteomes" id="UP000323380">
    <property type="component" value="Unassembled WGS sequence"/>
</dbReference>
<dbReference type="PANTHER" id="PTHR30466:SF1">
    <property type="entry name" value="FMN REDUCTASE (NADH) RUTF"/>
    <property type="match status" value="1"/>
</dbReference>
<evidence type="ECO:0000256" key="1">
    <source>
        <dbReference type="ARBA" id="ARBA00023002"/>
    </source>
</evidence>
<dbReference type="EMBL" id="VSFG01000001">
    <property type="protein sequence ID" value="TYB49847.1"/>
    <property type="molecule type" value="Genomic_DNA"/>
</dbReference>
<keyword evidence="4" id="KW-1185">Reference proteome</keyword>
<dbReference type="InterPro" id="IPR050268">
    <property type="entry name" value="NADH-dep_flavin_reductase"/>
</dbReference>
<protein>
    <submittedName>
        <fullName evidence="3">Flavin reductase family protein</fullName>
    </submittedName>
</protein>
<organism evidence="3 4">
    <name type="scientific">Actinomadura chibensis</name>
    <dbReference type="NCBI Taxonomy" id="392828"/>
    <lineage>
        <taxon>Bacteria</taxon>
        <taxon>Bacillati</taxon>
        <taxon>Actinomycetota</taxon>
        <taxon>Actinomycetes</taxon>
        <taxon>Streptosporangiales</taxon>
        <taxon>Thermomonosporaceae</taxon>
        <taxon>Actinomadura</taxon>
    </lineage>
</organism>
<dbReference type="PANTHER" id="PTHR30466">
    <property type="entry name" value="FLAVIN REDUCTASE"/>
    <property type="match status" value="1"/>
</dbReference>
<dbReference type="STRING" id="1220554.GCA_001552135_06595"/>
<dbReference type="Gene3D" id="2.30.110.10">
    <property type="entry name" value="Electron Transport, Fmn-binding Protein, Chain A"/>
    <property type="match status" value="1"/>
</dbReference>
<dbReference type="GO" id="GO:0006208">
    <property type="term" value="P:pyrimidine nucleobase catabolic process"/>
    <property type="evidence" value="ECO:0007669"/>
    <property type="project" value="TreeGrafter"/>
</dbReference>
<feature type="domain" description="Flavin reductase like" evidence="2">
    <location>
        <begin position="1"/>
        <end position="144"/>
    </location>
</feature>
<dbReference type="Pfam" id="PF01613">
    <property type="entry name" value="Flavin_Reduct"/>
    <property type="match status" value="1"/>
</dbReference>
<comment type="caution">
    <text evidence="3">The sequence shown here is derived from an EMBL/GenBank/DDBJ whole genome shotgun (WGS) entry which is preliminary data.</text>
</comment>
<dbReference type="InterPro" id="IPR002563">
    <property type="entry name" value="Flavin_Rdtase-like_dom"/>
</dbReference>
<proteinExistence type="predicted"/>
<accession>A0A5D0NZ94</accession>
<evidence type="ECO:0000313" key="3">
    <source>
        <dbReference type="EMBL" id="TYB49847.1"/>
    </source>
</evidence>